<dbReference type="Proteomes" id="UP000005012">
    <property type="component" value="Chromosome"/>
</dbReference>
<protein>
    <submittedName>
        <fullName evidence="1">Uncharacterized protein</fullName>
    </submittedName>
</protein>
<dbReference type="AlphaFoldDB" id="A0A140NSB7"/>
<dbReference type="KEGG" id="psi:S70_18745"/>
<proteinExistence type="predicted"/>
<dbReference type="GO" id="GO:0006260">
    <property type="term" value="P:DNA replication"/>
    <property type="evidence" value="ECO:0007669"/>
    <property type="project" value="InterPro"/>
</dbReference>
<dbReference type="SUPFAM" id="SSF46575">
    <property type="entry name" value="DNA polymerase III theta subunit-like"/>
    <property type="match status" value="1"/>
</dbReference>
<name>A0A140NSB7_PROSM</name>
<dbReference type="InterPro" id="IPR036745">
    <property type="entry name" value="PolIII_theta_sf"/>
</dbReference>
<dbReference type="GO" id="GO:0003887">
    <property type="term" value="F:DNA-directed DNA polymerase activity"/>
    <property type="evidence" value="ECO:0007669"/>
    <property type="project" value="InterPro"/>
</dbReference>
<reference evidence="2" key="2">
    <citation type="submission" date="2012-04" db="EMBL/GenBank/DDBJ databases">
        <title>Complete genome sequence of Providencia stuartii clinical isolate MRSN 2154.</title>
        <authorList>
            <person name="Clifford R.J."/>
            <person name="Hang J."/>
            <person name="Riley M.C."/>
            <person name="Onmus-Leone F."/>
            <person name="Kuschner R.A."/>
            <person name="Lesho E.P."/>
            <person name="Waterman P.E."/>
        </authorList>
    </citation>
    <scope>NUCLEOTIDE SEQUENCE [LARGE SCALE GENOMIC DNA]</scope>
    <source>
        <strain evidence="2">MRSN 2154</strain>
    </source>
</reference>
<sequence>MSGQSSYLPDGLPHNRALWPEKYRELEQLDLLASRLIRQLKNRKIYRERVLVEIEKAPEVHREFFRDRLNYWREVMKV</sequence>
<evidence type="ECO:0000313" key="1">
    <source>
        <dbReference type="EMBL" id="AFH95550.1"/>
    </source>
</evidence>
<dbReference type="EMBL" id="CP003488">
    <property type="protein sequence ID" value="AFH95550.1"/>
    <property type="molecule type" value="Genomic_DNA"/>
</dbReference>
<dbReference type="OrthoDB" id="6434291at2"/>
<dbReference type="RefSeq" id="WP_014658124.1">
    <property type="nucleotide sequence ID" value="NC_017731.1"/>
</dbReference>
<gene>
    <name evidence="1" type="ordered locus">S70_18745</name>
</gene>
<dbReference type="PATRIC" id="fig|1157951.4.peg.3764"/>
<dbReference type="HOGENOM" id="CLU_2653645_0_0_6"/>
<evidence type="ECO:0000313" key="2">
    <source>
        <dbReference type="Proteomes" id="UP000005012"/>
    </source>
</evidence>
<dbReference type="GO" id="GO:0003677">
    <property type="term" value="F:DNA binding"/>
    <property type="evidence" value="ECO:0007669"/>
    <property type="project" value="InterPro"/>
</dbReference>
<dbReference type="GeneID" id="93519722"/>
<reference evidence="1 2" key="1">
    <citation type="journal article" date="2012" name="J. Bacteriol.">
        <title>Complete Genome Sequence of Providencia stuartii Clinical Isolate MRSN 2154.</title>
        <authorList>
            <person name="Clifford R.J."/>
            <person name="Hang J."/>
            <person name="Riley M.C."/>
            <person name="Onmus-Leone F."/>
            <person name="Kuschner R.A."/>
            <person name="Lesho E.P."/>
            <person name="Waterman P.E."/>
        </authorList>
    </citation>
    <scope>NUCLEOTIDE SEQUENCE [LARGE SCALE GENOMIC DNA]</scope>
    <source>
        <strain evidence="1 2">MRSN 2154</strain>
    </source>
</reference>
<organism evidence="1 2">
    <name type="scientific">Providencia stuartii (strain MRSN 2154)</name>
    <dbReference type="NCBI Taxonomy" id="1157951"/>
    <lineage>
        <taxon>Bacteria</taxon>
        <taxon>Pseudomonadati</taxon>
        <taxon>Pseudomonadota</taxon>
        <taxon>Gammaproteobacteria</taxon>
        <taxon>Enterobacterales</taxon>
        <taxon>Morganellaceae</taxon>
        <taxon>Providencia</taxon>
    </lineage>
</organism>
<dbReference type="Gene3D" id="1.20.58.250">
    <property type="entry name" value="DNA polymerase III-theta"/>
    <property type="match status" value="1"/>
</dbReference>
<accession>A0A140NSB7</accession>